<evidence type="ECO:0000256" key="1">
    <source>
        <dbReference type="SAM" id="Phobius"/>
    </source>
</evidence>
<dbReference type="EMBL" id="PQFF01000588">
    <property type="protein sequence ID" value="RHZ44225.1"/>
    <property type="molecule type" value="Genomic_DNA"/>
</dbReference>
<evidence type="ECO:0000313" key="2">
    <source>
        <dbReference type="EMBL" id="RHZ44225.1"/>
    </source>
</evidence>
<feature type="transmembrane region" description="Helical" evidence="1">
    <location>
        <begin position="50"/>
        <end position="76"/>
    </location>
</feature>
<keyword evidence="3" id="KW-1185">Reference proteome</keyword>
<keyword evidence="1" id="KW-0472">Membrane</keyword>
<keyword evidence="1" id="KW-0812">Transmembrane</keyword>
<sequence>MEEESHEIIQPQAETVGDSYYAPFFDRACWISLTYLIWWDLYNQCINSLAVILTIATGGLAIIIPPLGYLPFFYAIKVLRELFQNIQIPDLMPPSDTQSTTFIGNYINKFPNDGFTVLSLSIIVGPLCLRLMKKFFEWEAKVAIKVLTRQTNNQEQIERK</sequence>
<dbReference type="AlphaFoldDB" id="A0A397FZU6"/>
<accession>A0A397FZU6</accession>
<proteinExistence type="predicted"/>
<protein>
    <submittedName>
        <fullName evidence="2">Uncharacterized protein</fullName>
    </submittedName>
</protein>
<feature type="transmembrane region" description="Helical" evidence="1">
    <location>
        <begin position="114"/>
        <end position="132"/>
    </location>
</feature>
<keyword evidence="1" id="KW-1133">Transmembrane helix</keyword>
<name>A0A397FZU6_9GLOM</name>
<gene>
    <name evidence="2" type="ORF">Glove_750g29</name>
</gene>
<organism evidence="2 3">
    <name type="scientific">Diversispora epigaea</name>
    <dbReference type="NCBI Taxonomy" id="1348612"/>
    <lineage>
        <taxon>Eukaryota</taxon>
        <taxon>Fungi</taxon>
        <taxon>Fungi incertae sedis</taxon>
        <taxon>Mucoromycota</taxon>
        <taxon>Glomeromycotina</taxon>
        <taxon>Glomeromycetes</taxon>
        <taxon>Diversisporales</taxon>
        <taxon>Diversisporaceae</taxon>
        <taxon>Diversispora</taxon>
    </lineage>
</organism>
<feature type="transmembrane region" description="Helical" evidence="1">
    <location>
        <begin position="20"/>
        <end position="38"/>
    </location>
</feature>
<reference evidence="2 3" key="1">
    <citation type="submission" date="2018-08" db="EMBL/GenBank/DDBJ databases">
        <title>Genome and evolution of the arbuscular mycorrhizal fungus Diversispora epigaea (formerly Glomus versiforme) and its bacterial endosymbionts.</title>
        <authorList>
            <person name="Sun X."/>
            <person name="Fei Z."/>
            <person name="Harrison M."/>
        </authorList>
    </citation>
    <scope>NUCLEOTIDE SEQUENCE [LARGE SCALE GENOMIC DNA]</scope>
    <source>
        <strain evidence="2 3">IT104</strain>
    </source>
</reference>
<dbReference type="Proteomes" id="UP000266861">
    <property type="component" value="Unassembled WGS sequence"/>
</dbReference>
<evidence type="ECO:0000313" key="3">
    <source>
        <dbReference type="Proteomes" id="UP000266861"/>
    </source>
</evidence>
<comment type="caution">
    <text evidence="2">The sequence shown here is derived from an EMBL/GenBank/DDBJ whole genome shotgun (WGS) entry which is preliminary data.</text>
</comment>